<evidence type="ECO:0000259" key="1">
    <source>
        <dbReference type="Pfam" id="PF14062"/>
    </source>
</evidence>
<protein>
    <recommendedName>
        <fullName evidence="1">DUF4253 domain-containing protein</fullName>
    </recommendedName>
</protein>
<sequence>MTLEDHLAGLALPPGEVVQSSVWVSHGPATPDLWVSIARSKPGLWPLVLGQDGPWDSGELVTATPAAGDPAVLLPKWWYEYVEEDQEDEVTSPFGRDWPGFAPALPLTGDPDGAAFALVSSLLGGDPRMRLGLVAADRGADALAEMGWSGPANYVGDMGEVVSVIRDWEERFGARVVGVGGHDTLHLSVAAPPQSHDDALLVAAEHFALCPDNIWSSLDAPTLDAYAARLVGQDAWAFWWD</sequence>
<feature type="domain" description="DUF4253" evidence="1">
    <location>
        <begin position="130"/>
        <end position="241"/>
    </location>
</feature>
<dbReference type="PATRIC" id="fig|68170.10.peg.7819"/>
<gene>
    <name evidence="2" type="ORF">UK23_29885</name>
</gene>
<evidence type="ECO:0000313" key="2">
    <source>
        <dbReference type="EMBL" id="KJK44325.1"/>
    </source>
</evidence>
<name>A0A0F0GLV7_LENAE</name>
<dbReference type="RefSeq" id="WP_045315020.1">
    <property type="nucleotide sequence ID" value="NZ_JYJG01000252.1"/>
</dbReference>
<evidence type="ECO:0000313" key="3">
    <source>
        <dbReference type="Proteomes" id="UP000033393"/>
    </source>
</evidence>
<comment type="caution">
    <text evidence="2">The sequence shown here is derived from an EMBL/GenBank/DDBJ whole genome shotgun (WGS) entry which is preliminary data.</text>
</comment>
<accession>A0A0F0GLV7</accession>
<dbReference type="Proteomes" id="UP000033393">
    <property type="component" value="Unassembled WGS sequence"/>
</dbReference>
<keyword evidence="3" id="KW-1185">Reference proteome</keyword>
<dbReference type="AlphaFoldDB" id="A0A0F0GLV7"/>
<proteinExistence type="predicted"/>
<reference evidence="2 3" key="1">
    <citation type="submission" date="2015-02" db="EMBL/GenBank/DDBJ databases">
        <authorList>
            <person name="Ju K.-S."/>
            <person name="Doroghazi J.R."/>
            <person name="Metcalf W."/>
        </authorList>
    </citation>
    <scope>NUCLEOTIDE SEQUENCE [LARGE SCALE GENOMIC DNA]</scope>
    <source>
        <strain evidence="2 3">NRRL B-16140</strain>
    </source>
</reference>
<dbReference type="OrthoDB" id="7839592at2"/>
<dbReference type="Pfam" id="PF14062">
    <property type="entry name" value="DUF4253"/>
    <property type="match status" value="1"/>
</dbReference>
<dbReference type="InterPro" id="IPR025349">
    <property type="entry name" value="DUF4253"/>
</dbReference>
<organism evidence="2 3">
    <name type="scientific">Lentzea aerocolonigenes</name>
    <name type="common">Lechevalieria aerocolonigenes</name>
    <name type="synonym">Saccharothrix aerocolonigenes</name>
    <dbReference type="NCBI Taxonomy" id="68170"/>
    <lineage>
        <taxon>Bacteria</taxon>
        <taxon>Bacillati</taxon>
        <taxon>Actinomycetota</taxon>
        <taxon>Actinomycetes</taxon>
        <taxon>Pseudonocardiales</taxon>
        <taxon>Pseudonocardiaceae</taxon>
        <taxon>Lentzea</taxon>
    </lineage>
</organism>
<dbReference type="EMBL" id="JYJG01000252">
    <property type="protein sequence ID" value="KJK44325.1"/>
    <property type="molecule type" value="Genomic_DNA"/>
</dbReference>